<dbReference type="EMBL" id="HBHU01008731">
    <property type="protein sequence ID" value="CAE0021970.1"/>
    <property type="molecule type" value="Transcribed_RNA"/>
</dbReference>
<evidence type="ECO:0000313" key="3">
    <source>
        <dbReference type="EMBL" id="CAE0021974.1"/>
    </source>
</evidence>
<gene>
    <name evidence="2" type="ORF">CLAU1311_LOCUS5676</name>
    <name evidence="3" type="ORF">CLAU1311_LOCUS5678</name>
</gene>
<organism evidence="3">
    <name type="scientific">Chloropicon laureae</name>
    <dbReference type="NCBI Taxonomy" id="464258"/>
    <lineage>
        <taxon>Eukaryota</taxon>
        <taxon>Viridiplantae</taxon>
        <taxon>Chlorophyta</taxon>
        <taxon>Chloropicophyceae</taxon>
        <taxon>Chloropicales</taxon>
        <taxon>Chloropicaceae</taxon>
        <taxon>Chloropicon</taxon>
    </lineage>
</organism>
<sequence>MVAVLILLGVVIVGYISLRQVRTAVQTMADQTTELKEITLQTQQQMDLLVQNLAPVEVLPEFQQSLENMNEGVSELTTTLCASPLFSAQCPRDELPTTPATTPAPAPAGTPAEAPAEAPTPAEEEESSPDTIPANGTTTSG</sequence>
<proteinExistence type="predicted"/>
<feature type="compositionally biased region" description="Low complexity" evidence="1">
    <location>
        <begin position="109"/>
        <end position="121"/>
    </location>
</feature>
<dbReference type="EMBL" id="HBHU01008733">
    <property type="protein sequence ID" value="CAE0021974.1"/>
    <property type="molecule type" value="Transcribed_RNA"/>
</dbReference>
<evidence type="ECO:0000256" key="1">
    <source>
        <dbReference type="SAM" id="MobiDB-lite"/>
    </source>
</evidence>
<name>A0A7S3E498_9CHLO</name>
<evidence type="ECO:0000313" key="2">
    <source>
        <dbReference type="EMBL" id="CAE0021970.1"/>
    </source>
</evidence>
<accession>A0A7S3E498</accession>
<dbReference type="AlphaFoldDB" id="A0A7S3E498"/>
<feature type="region of interest" description="Disordered" evidence="1">
    <location>
        <begin position="89"/>
        <end position="141"/>
    </location>
</feature>
<protein>
    <submittedName>
        <fullName evidence="3">Uncharacterized protein</fullName>
    </submittedName>
</protein>
<reference evidence="3" key="1">
    <citation type="submission" date="2021-01" db="EMBL/GenBank/DDBJ databases">
        <authorList>
            <person name="Corre E."/>
            <person name="Pelletier E."/>
            <person name="Niang G."/>
            <person name="Scheremetjew M."/>
            <person name="Finn R."/>
            <person name="Kale V."/>
            <person name="Holt S."/>
            <person name="Cochrane G."/>
            <person name="Meng A."/>
            <person name="Brown T."/>
            <person name="Cohen L."/>
        </authorList>
    </citation>
    <scope>NUCLEOTIDE SEQUENCE</scope>
    <source>
        <strain evidence="3">RCC856</strain>
    </source>
</reference>